<dbReference type="Pfam" id="PF04560">
    <property type="entry name" value="RNA_pol_Rpb2_7"/>
    <property type="match status" value="1"/>
</dbReference>
<dbReference type="Proteomes" id="UP000507470">
    <property type="component" value="Unassembled WGS sequence"/>
</dbReference>
<evidence type="ECO:0000259" key="24">
    <source>
        <dbReference type="Pfam" id="PF04563"/>
    </source>
</evidence>
<dbReference type="FunFam" id="3.90.1100.10:FF:000004">
    <property type="entry name" value="DNA-directed RNA polymerase subunit beta"/>
    <property type="match status" value="1"/>
</dbReference>
<dbReference type="GO" id="GO:0051607">
    <property type="term" value="P:defense response to virus"/>
    <property type="evidence" value="ECO:0007669"/>
    <property type="project" value="UniProtKB-KW"/>
</dbReference>
<dbReference type="CDD" id="cd00653">
    <property type="entry name" value="RNA_pol_B_RPB2"/>
    <property type="match status" value="1"/>
</dbReference>
<keyword evidence="14" id="KW-0391">Immunity</keyword>
<keyword evidence="17" id="KW-0539">Nucleus</keyword>
<dbReference type="InterPro" id="IPR007646">
    <property type="entry name" value="RNA_pol_Rpb2_4"/>
</dbReference>
<dbReference type="GO" id="GO:0000428">
    <property type="term" value="C:DNA-directed RNA polymerase complex"/>
    <property type="evidence" value="ECO:0007669"/>
    <property type="project" value="UniProtKB-KW"/>
</dbReference>
<dbReference type="Gene3D" id="3.90.1800.10">
    <property type="entry name" value="RNA polymerase alpha subunit dimerisation domain"/>
    <property type="match status" value="1"/>
</dbReference>
<feature type="domain" description="DNA-directed RNA polymerase subunit 2 hybrid-binding" evidence="21">
    <location>
        <begin position="808"/>
        <end position="1117"/>
    </location>
</feature>
<evidence type="ECO:0000256" key="19">
    <source>
        <dbReference type="RuleBase" id="RU000434"/>
    </source>
</evidence>
<dbReference type="OrthoDB" id="10248617at2759"/>
<dbReference type="Pfam" id="PF04567">
    <property type="entry name" value="RNA_pol_Rpb2_5"/>
    <property type="match status" value="1"/>
</dbReference>
<dbReference type="EMBL" id="CACVKT020008726">
    <property type="protein sequence ID" value="CAC5416971.1"/>
    <property type="molecule type" value="Genomic_DNA"/>
</dbReference>
<dbReference type="Gene3D" id="3.90.1100.10">
    <property type="match status" value="1"/>
</dbReference>
<dbReference type="EC" id="2.7.7.6" evidence="20"/>
<evidence type="ECO:0000256" key="16">
    <source>
        <dbReference type="ARBA" id="ARBA00023163"/>
    </source>
</evidence>
<evidence type="ECO:0000256" key="15">
    <source>
        <dbReference type="ARBA" id="ARBA00023118"/>
    </source>
</evidence>
<evidence type="ECO:0000256" key="7">
    <source>
        <dbReference type="ARBA" id="ARBA00022588"/>
    </source>
</evidence>
<dbReference type="Gene3D" id="3.90.1070.20">
    <property type="match status" value="1"/>
</dbReference>
<keyword evidence="7" id="KW-0399">Innate immunity</keyword>
<evidence type="ECO:0000256" key="2">
    <source>
        <dbReference type="ARBA" id="ARBA00004123"/>
    </source>
</evidence>
<accession>A0A6J8ED47</accession>
<dbReference type="GO" id="GO:0006383">
    <property type="term" value="P:transcription by RNA polymerase III"/>
    <property type="evidence" value="ECO:0007669"/>
    <property type="project" value="UniProtKB-ARBA"/>
</dbReference>
<evidence type="ECO:0000256" key="17">
    <source>
        <dbReference type="ARBA" id="ARBA00023242"/>
    </source>
</evidence>
<keyword evidence="9 20" id="KW-0548">Nucleotidyltransferase</keyword>
<dbReference type="Pfam" id="PF04566">
    <property type="entry name" value="RNA_pol_Rpb2_4"/>
    <property type="match status" value="1"/>
</dbReference>
<dbReference type="FunFam" id="3.90.1110.10:FF:000006">
    <property type="entry name" value="DNA-directed RNA polymerase subunit beta"/>
    <property type="match status" value="1"/>
</dbReference>
<dbReference type="GO" id="GO:0005829">
    <property type="term" value="C:cytosol"/>
    <property type="evidence" value="ECO:0007669"/>
    <property type="project" value="UniProtKB-SubCell"/>
</dbReference>
<comment type="cofactor">
    <cofactor evidence="1">
        <name>Mg(2+)</name>
        <dbReference type="ChEBI" id="CHEBI:18420"/>
    </cofactor>
</comment>
<evidence type="ECO:0000256" key="13">
    <source>
        <dbReference type="ARBA" id="ARBA00022842"/>
    </source>
</evidence>
<comment type="subunit">
    <text evidence="18">Component of the RNA polymerase III (Pol III) complex consisting of 17 subunits: a ten-subunit catalytic core composed of POLR3A/RPC1, POLR3B/RPC2, POLR1C/RPAC1, POLR1D/RPAC2, POLR3K/RPC10, POLR2E/RPABC1, POLR2F/RPABC2, POLR2H/RPABC3, POLR2K/RPABC4 and POLR2L/RPABC5; a mobile stalk composed of two subunits POLR3H/RPC8 and CRCP/RPC9, protruding from the core and functioning primarily in transcription initiation; and additional subunits homologous to general transcription factors of the RNA polymerase II machinery, POLR3C/RPC3-POLR3F/RPC6-POLR3G/RPC7 heterotrimer required for transcription initiation and POLR3D/RPC4-POLR3E/RPC5 heterodimer involved in both transcription initiation and termination.</text>
</comment>
<evidence type="ECO:0000256" key="20">
    <source>
        <dbReference type="RuleBase" id="RU363031"/>
    </source>
</evidence>
<keyword evidence="12" id="KW-0862">Zinc</keyword>
<dbReference type="FunFam" id="3.90.1800.10:FF:000003">
    <property type="entry name" value="DNA-directed RNA polymerase subunit beta"/>
    <property type="match status" value="1"/>
</dbReference>
<dbReference type="Pfam" id="PF04565">
    <property type="entry name" value="RNA_pol_Rpb2_3"/>
    <property type="match status" value="1"/>
</dbReference>
<keyword evidence="6" id="KW-0963">Cytoplasm</keyword>
<dbReference type="InterPro" id="IPR015712">
    <property type="entry name" value="DNA-dir_RNA_pol_su2"/>
</dbReference>
<dbReference type="FunFam" id="2.40.50.150:FF:000003">
    <property type="entry name" value="DNA-directed RNA polymerase subunit beta"/>
    <property type="match status" value="1"/>
</dbReference>
<feature type="domain" description="RNA polymerase Rpb2" evidence="27">
    <location>
        <begin position="630"/>
        <end position="662"/>
    </location>
</feature>
<feature type="domain" description="RNA polymerase Rpb2" evidence="22">
    <location>
        <begin position="1119"/>
        <end position="1204"/>
    </location>
</feature>
<evidence type="ECO:0000259" key="27">
    <source>
        <dbReference type="Pfam" id="PF04567"/>
    </source>
</evidence>
<reference evidence="28 29" key="1">
    <citation type="submission" date="2020-06" db="EMBL/GenBank/DDBJ databases">
        <authorList>
            <person name="Li R."/>
            <person name="Bekaert M."/>
        </authorList>
    </citation>
    <scope>NUCLEOTIDE SEQUENCE [LARGE SCALE GENOMIC DNA]</scope>
    <source>
        <strain evidence="29">wild</strain>
    </source>
</reference>
<feature type="domain" description="RNA polymerase Rpb2" evidence="26">
    <location>
        <begin position="548"/>
        <end position="609"/>
    </location>
</feature>
<feature type="domain" description="DNA-directed RNA polymerase subunit 2 hybrid-binding" evidence="21">
    <location>
        <begin position="677"/>
        <end position="775"/>
    </location>
</feature>
<keyword evidence="11" id="KW-0863">Zinc-finger</keyword>
<dbReference type="GO" id="GO:0032549">
    <property type="term" value="F:ribonucleoside binding"/>
    <property type="evidence" value="ECO:0007669"/>
    <property type="project" value="InterPro"/>
</dbReference>
<dbReference type="InterPro" id="IPR007647">
    <property type="entry name" value="RNA_pol_Rpb2_5"/>
</dbReference>
<comment type="function">
    <text evidence="20">DNA-dependent RNA polymerase catalyzes the transcription of DNA into RNA using the four ribonucleoside triphosphates as substrates.</text>
</comment>
<gene>
    <name evidence="28" type="ORF">MCOR_49538</name>
</gene>
<dbReference type="Gene3D" id="2.40.50.150">
    <property type="match status" value="1"/>
</dbReference>
<dbReference type="InterPro" id="IPR007641">
    <property type="entry name" value="RNA_pol_Rpb2_7"/>
</dbReference>
<dbReference type="GO" id="GO:0003899">
    <property type="term" value="F:DNA-directed RNA polymerase activity"/>
    <property type="evidence" value="ECO:0007669"/>
    <property type="project" value="UniProtKB-EC"/>
</dbReference>
<comment type="similarity">
    <text evidence="4 19">Belongs to the RNA polymerase beta chain family.</text>
</comment>
<feature type="domain" description="RNA polymerase Rpb2" evidence="23">
    <location>
        <begin position="193"/>
        <end position="372"/>
    </location>
</feature>
<comment type="catalytic activity">
    <reaction evidence="20">
        <text>RNA(n) + a ribonucleoside 5'-triphosphate = RNA(n+1) + diphosphate</text>
        <dbReference type="Rhea" id="RHEA:21248"/>
        <dbReference type="Rhea" id="RHEA-COMP:14527"/>
        <dbReference type="Rhea" id="RHEA-COMP:17342"/>
        <dbReference type="ChEBI" id="CHEBI:33019"/>
        <dbReference type="ChEBI" id="CHEBI:61557"/>
        <dbReference type="ChEBI" id="CHEBI:140395"/>
        <dbReference type="EC" id="2.7.7.6"/>
    </reaction>
</comment>
<dbReference type="AlphaFoldDB" id="A0A6J8ED47"/>
<evidence type="ECO:0000256" key="18">
    <source>
        <dbReference type="ARBA" id="ARBA00064375"/>
    </source>
</evidence>
<dbReference type="InterPro" id="IPR037033">
    <property type="entry name" value="DNA-dir_RNAP_su2_hyb_sf"/>
</dbReference>
<dbReference type="FunFam" id="3.90.1070.20:FF:000002">
    <property type="entry name" value="DNA-directed RNA polymerase subunit beta"/>
    <property type="match status" value="1"/>
</dbReference>
<keyword evidence="10" id="KW-0479">Metal-binding</keyword>
<organism evidence="28 29">
    <name type="scientific">Mytilus coruscus</name>
    <name type="common">Sea mussel</name>
    <dbReference type="NCBI Taxonomy" id="42192"/>
    <lineage>
        <taxon>Eukaryota</taxon>
        <taxon>Metazoa</taxon>
        <taxon>Spiralia</taxon>
        <taxon>Lophotrochozoa</taxon>
        <taxon>Mollusca</taxon>
        <taxon>Bivalvia</taxon>
        <taxon>Autobranchia</taxon>
        <taxon>Pteriomorphia</taxon>
        <taxon>Mytilida</taxon>
        <taxon>Mytiloidea</taxon>
        <taxon>Mytilidae</taxon>
        <taxon>Mytilinae</taxon>
        <taxon>Mytilus</taxon>
    </lineage>
</organism>
<keyword evidence="29" id="KW-1185">Reference proteome</keyword>
<dbReference type="InterPro" id="IPR007120">
    <property type="entry name" value="DNA-dir_RNAP_su2_dom"/>
</dbReference>
<evidence type="ECO:0000256" key="8">
    <source>
        <dbReference type="ARBA" id="ARBA00022679"/>
    </source>
</evidence>
<dbReference type="Pfam" id="PF04563">
    <property type="entry name" value="RNA_pol_Rpb2_1"/>
    <property type="match status" value="1"/>
</dbReference>
<dbReference type="InterPro" id="IPR007642">
    <property type="entry name" value="RNA_pol_Rpb2_2"/>
</dbReference>
<comment type="subcellular location">
    <subcellularLocation>
        <location evidence="3">Cytoplasm</location>
        <location evidence="3">Cytosol</location>
    </subcellularLocation>
    <subcellularLocation>
        <location evidence="2">Nucleus</location>
    </subcellularLocation>
</comment>
<evidence type="ECO:0000256" key="1">
    <source>
        <dbReference type="ARBA" id="ARBA00001946"/>
    </source>
</evidence>
<dbReference type="FunFam" id="2.40.270.10:FF:000006">
    <property type="entry name" value="DNA-directed RNA polymerase subunit beta"/>
    <property type="match status" value="1"/>
</dbReference>
<dbReference type="GO" id="GO:0005634">
    <property type="term" value="C:nucleus"/>
    <property type="evidence" value="ECO:0007669"/>
    <property type="project" value="UniProtKB-SubCell"/>
</dbReference>
<evidence type="ECO:0000259" key="23">
    <source>
        <dbReference type="Pfam" id="PF04561"/>
    </source>
</evidence>
<evidence type="ECO:0000256" key="6">
    <source>
        <dbReference type="ARBA" id="ARBA00022490"/>
    </source>
</evidence>
<evidence type="ECO:0000256" key="11">
    <source>
        <dbReference type="ARBA" id="ARBA00022771"/>
    </source>
</evidence>
<evidence type="ECO:0000259" key="22">
    <source>
        <dbReference type="Pfam" id="PF04560"/>
    </source>
</evidence>
<dbReference type="GO" id="GO:0008270">
    <property type="term" value="F:zinc ion binding"/>
    <property type="evidence" value="ECO:0007669"/>
    <property type="project" value="UniProtKB-KW"/>
</dbReference>
<proteinExistence type="inferred from homology"/>
<dbReference type="GO" id="GO:0003677">
    <property type="term" value="F:DNA binding"/>
    <property type="evidence" value="ECO:0007669"/>
    <property type="project" value="InterPro"/>
</dbReference>
<keyword evidence="15" id="KW-0051">Antiviral defense</keyword>
<dbReference type="GO" id="GO:0045087">
    <property type="term" value="P:innate immune response"/>
    <property type="evidence" value="ECO:0007669"/>
    <property type="project" value="UniProtKB-KW"/>
</dbReference>
<evidence type="ECO:0000256" key="10">
    <source>
        <dbReference type="ARBA" id="ARBA00022723"/>
    </source>
</evidence>
<evidence type="ECO:0000256" key="4">
    <source>
        <dbReference type="ARBA" id="ARBA00006835"/>
    </source>
</evidence>
<keyword evidence="8 20" id="KW-0808">Transferase</keyword>
<sequence>MTFKEFKEFTNTFSPWSLALLQNLLNFIFLEEKWKLLPAFLKVKGLVKQHIDSFNFFINVEIKKIMKANDKITSDADPNFYMKYSNIYVGMPDVEEGFNITKPISPHECRLRDMTYSAPITVDIEYTRGNQRIVRNNMPIGRMPVMLKSSNCVLTGKSPAEMAKLNECPMDPGGYFIVRGVEKVILIQEQLSKNRMIVDLNSGRKNTVECSVTSSTHERKSKTYVTTKNDKYYLRHNTFSEDIPIAVAFKAMGIECDQEIVQMIGSEEEVLAAFAPCLEECHRAQVFTQNQALGYIGKRVRQRHMWGVGKRTKMDDAREVLHDVVLAHVPVEEWNFKLKSAYMALMVRRVILAKGDKVKADDRDYYGNKRLELAGQLLSLLFEDLFKKFNSELKRIADLTIPKPRAAQFDIVRHIRQDQITNGLVNAISTGNWSIKRFKMDRSGVTQVLSRLSYISALGMMTRISSQFEKTRKVSGPRSLQPSQWGMLCPSDTPEGEACGLVKNLALMTHITTDLEEAPIVRLAFNLGVEDIQLLSGEEMTSSDVYIVFLNGNILGVVRNYNKLVKTIRQMRRAGFINEFVSVCCNHSHKCVYISTDGGRLCRPYIIVKNKRPLVQNKHIQELSQGFRSFDDFLKEGLVEYLDVNEENDCMIALYESQINSDTTHLEIEPFTILGVCAGLIPYPHHNQSPRNTYQCAMGKQAMGTIGYNQRNRIDTLLYLLCYPQAPLVKSKTIEMINFDKLPAGINATVAVMSYSGYDIEDALILNKASVDRDVSGINATVAVMSYSGYDIEDALILNKASVDREVSGINATVAVMRYSGYDIEDALILNKASVDRGFGRCLVYRKQSVVLKRYANDTFDKVMGPMLDATTHKQIWKHEPLDSDGIGAPGERVDNRQVLVNKAVPAVTVSPLATTAGPPQPRQVDYRDVPIMYKGIEPSYIEKVMISSNTEESFLIKMLLRQTRRPEIGDKFSSRHGQKGVCGLIVPQEDMPFTDLGICPDIIMNPHGYPSRMTVGKLLELMGSKAGVLDGKFHDGTAFAGDKVADLSEDLVRHGFNYLGKDYVTSGITGEPLSAYIFFGPIYYQKLKHMVMDKMHARSKGPRAVLTRQPTEGRARDGGLRLGEMERDCLIGYGASMLLLERLMISSDSFVVDVCGQCGLLCYSGWCQYCKSSRNVSTLKMPYACKLLFQELQSMNIVPRLSLKRYNEV</sequence>
<dbReference type="PROSITE" id="PS01166">
    <property type="entry name" value="RNA_POL_BETA"/>
    <property type="match status" value="1"/>
</dbReference>
<dbReference type="SUPFAM" id="SSF64484">
    <property type="entry name" value="beta and beta-prime subunits of DNA dependent RNA-polymerase"/>
    <property type="match status" value="3"/>
</dbReference>
<evidence type="ECO:0000259" key="26">
    <source>
        <dbReference type="Pfam" id="PF04566"/>
    </source>
</evidence>
<evidence type="ECO:0000256" key="9">
    <source>
        <dbReference type="ARBA" id="ARBA00022695"/>
    </source>
</evidence>
<evidence type="ECO:0000256" key="3">
    <source>
        <dbReference type="ARBA" id="ARBA00004514"/>
    </source>
</evidence>
<dbReference type="NCBIfam" id="NF007175">
    <property type="entry name" value="PRK09606.1"/>
    <property type="match status" value="1"/>
</dbReference>
<dbReference type="Pfam" id="PF04561">
    <property type="entry name" value="RNA_pol_Rpb2_2"/>
    <property type="match status" value="1"/>
</dbReference>
<feature type="domain" description="RNA polymerase beta subunit protrusion" evidence="24">
    <location>
        <begin position="45"/>
        <end position="421"/>
    </location>
</feature>
<feature type="domain" description="DNA-directed RNA polymerase subunit 2 hybrid-binding" evidence="21">
    <location>
        <begin position="776"/>
        <end position="807"/>
    </location>
</feature>
<dbReference type="InterPro" id="IPR037034">
    <property type="entry name" value="RNA_pol_Rpb2_2_sf"/>
</dbReference>
<keyword evidence="16 20" id="KW-0804">Transcription</keyword>
<dbReference type="PANTHER" id="PTHR20856">
    <property type="entry name" value="DNA-DIRECTED RNA POLYMERASE I SUBUNIT 2"/>
    <property type="match status" value="1"/>
</dbReference>
<dbReference type="FunFam" id="3.90.1100.10:FF:000006">
    <property type="entry name" value="DNA-directed RNA polymerase subunit beta"/>
    <property type="match status" value="1"/>
</dbReference>
<dbReference type="Gene3D" id="2.40.270.10">
    <property type="entry name" value="DNA-directed RNA polymerase, subunit 2, domain 6"/>
    <property type="match status" value="2"/>
</dbReference>
<dbReference type="Pfam" id="PF00562">
    <property type="entry name" value="RNA_pol_Rpb2_6"/>
    <property type="match status" value="3"/>
</dbReference>
<keyword evidence="13" id="KW-0460">Magnesium</keyword>
<keyword evidence="5 20" id="KW-0240">DNA-directed RNA polymerase</keyword>
<dbReference type="InterPro" id="IPR007644">
    <property type="entry name" value="RNA_pol_bsu_protrusion"/>
</dbReference>
<dbReference type="InterPro" id="IPR014724">
    <property type="entry name" value="RNA_pol_RPB2_OB-fold"/>
</dbReference>
<evidence type="ECO:0000313" key="28">
    <source>
        <dbReference type="EMBL" id="CAC5416971.1"/>
    </source>
</evidence>
<name>A0A6J8ED47_MYTCO</name>
<evidence type="ECO:0000256" key="14">
    <source>
        <dbReference type="ARBA" id="ARBA00022859"/>
    </source>
</evidence>
<evidence type="ECO:0000256" key="12">
    <source>
        <dbReference type="ARBA" id="ARBA00022833"/>
    </source>
</evidence>
<dbReference type="InterPro" id="IPR007121">
    <property type="entry name" value="RNA_pol_bsu_CS"/>
</dbReference>
<protein>
    <recommendedName>
        <fullName evidence="20">DNA-directed RNA polymerase subunit beta</fullName>
        <ecNumber evidence="20">2.7.7.6</ecNumber>
    </recommendedName>
</protein>
<evidence type="ECO:0000256" key="5">
    <source>
        <dbReference type="ARBA" id="ARBA00022478"/>
    </source>
</evidence>
<evidence type="ECO:0000313" key="29">
    <source>
        <dbReference type="Proteomes" id="UP000507470"/>
    </source>
</evidence>
<dbReference type="FunFam" id="2.40.270.10:FF:000011">
    <property type="entry name" value="DNA-directed RNA polymerase subunit beta"/>
    <property type="match status" value="1"/>
</dbReference>
<feature type="domain" description="RNA polymerase Rpb2" evidence="25">
    <location>
        <begin position="447"/>
        <end position="511"/>
    </location>
</feature>
<dbReference type="InterPro" id="IPR007645">
    <property type="entry name" value="RNA_pol_Rpb2_3"/>
</dbReference>
<evidence type="ECO:0000259" key="25">
    <source>
        <dbReference type="Pfam" id="PF04565"/>
    </source>
</evidence>
<dbReference type="Gene3D" id="3.90.1110.10">
    <property type="entry name" value="RNA polymerase Rpb2, domain 2"/>
    <property type="match status" value="1"/>
</dbReference>
<evidence type="ECO:0000259" key="21">
    <source>
        <dbReference type="Pfam" id="PF00562"/>
    </source>
</evidence>